<dbReference type="CDD" id="cd09917">
    <property type="entry name" value="F-box_SF"/>
    <property type="match status" value="1"/>
</dbReference>
<feature type="region of interest" description="Disordered" evidence="1">
    <location>
        <begin position="510"/>
        <end position="553"/>
    </location>
</feature>
<reference evidence="4" key="1">
    <citation type="submission" date="2024-04" db="EMBL/GenBank/DDBJ databases">
        <authorList>
            <person name="Shaw F."/>
            <person name="Minotto A."/>
        </authorList>
    </citation>
    <scope>NUCLEOTIDE SEQUENCE [LARGE SCALE GENOMIC DNA]</scope>
</reference>
<dbReference type="SUPFAM" id="SSF50978">
    <property type="entry name" value="WD40 repeat-like"/>
    <property type="match status" value="1"/>
</dbReference>
<protein>
    <recommendedName>
        <fullName evidence="2">F-box domain-containing protein</fullName>
    </recommendedName>
</protein>
<dbReference type="EMBL" id="OZ037949">
    <property type="protein sequence ID" value="CAL1711312.1"/>
    <property type="molecule type" value="Genomic_DNA"/>
</dbReference>
<proteinExistence type="predicted"/>
<dbReference type="SMART" id="SM00256">
    <property type="entry name" value="FBOX"/>
    <property type="match status" value="1"/>
</dbReference>
<dbReference type="Pfam" id="PF00646">
    <property type="entry name" value="F-box"/>
    <property type="match status" value="1"/>
</dbReference>
<dbReference type="Gene3D" id="1.20.1280.50">
    <property type="match status" value="1"/>
</dbReference>
<gene>
    <name evidence="3" type="ORF">GFSPODELE1_LOCUS8281</name>
</gene>
<dbReference type="Proteomes" id="UP001497453">
    <property type="component" value="Chromosome 6"/>
</dbReference>
<sequence>MPDLNSLPPELLLNILQYLPVQCLNGMMKLSREWRTFFTANEAAIYRNAALVHHFVPSIDISLEDAKCLYAGHLLENVGNWRSFCCHLFLLQRNWAGRGTATIKTFNSPTRNVHRLKVDERNGILLTTHSQGGLRVSDLETDNILWGLPETYVRSWAHCEYSNGFLIFDRFGEFKEVWRLKNEYDEVAAEMVSNAPDVIQRQVGDLVTASHPTTDGRGHFKPWALLNTPEWGRAFRFVYPTLLVASMTKSYLYDVVYGRLVQTIEHSPDGNIEDINYVELNDQYVFICTADHLRIYSRKNGQSVLRIPSLDLPSAGCFSLDHSVFDFDGKPYKPTIIPVSLHPATPERSLRRSEFIGVHVCGPHLVGLLSHNSVVFVRDYETAITSGVPLSNLTLEITLRHPNESIGESVYVAYEHGHVGVVTTSGVFVFTVEPEYHGLSKIPSQTLEPDTNTSGPDTKLIKLDQTAFPHLVACRILPFGDDHLLRRVSCLQMSDSKLYFTYDPQAIRKNESAKRRADDEVENTEPQAGPSTSRSPRSIVPVAQQQAQAGPPEDDMIEWNNTEYMTLDEPPVIVPLDDEDIDEEVDSDTIDYEMEMEDDTDEDEDEDDDNAVPWLHVPALRASVVVCVDFSP</sequence>
<dbReference type="SUPFAM" id="SSF81383">
    <property type="entry name" value="F-box domain"/>
    <property type="match status" value="1"/>
</dbReference>
<accession>A0ABP1DWR8</accession>
<feature type="compositionally biased region" description="Polar residues" evidence="1">
    <location>
        <begin position="524"/>
        <end position="536"/>
    </location>
</feature>
<dbReference type="InterPro" id="IPR036322">
    <property type="entry name" value="WD40_repeat_dom_sf"/>
</dbReference>
<feature type="region of interest" description="Disordered" evidence="1">
    <location>
        <begin position="580"/>
        <end position="610"/>
    </location>
</feature>
<feature type="domain" description="F-box" evidence="2">
    <location>
        <begin position="1"/>
        <end position="49"/>
    </location>
</feature>
<dbReference type="PROSITE" id="PS50181">
    <property type="entry name" value="FBOX"/>
    <property type="match status" value="1"/>
</dbReference>
<evidence type="ECO:0000313" key="3">
    <source>
        <dbReference type="EMBL" id="CAL1711312.1"/>
    </source>
</evidence>
<dbReference type="InterPro" id="IPR001810">
    <property type="entry name" value="F-box_dom"/>
</dbReference>
<keyword evidence="4" id="KW-1185">Reference proteome</keyword>
<evidence type="ECO:0000256" key="1">
    <source>
        <dbReference type="SAM" id="MobiDB-lite"/>
    </source>
</evidence>
<dbReference type="InterPro" id="IPR036047">
    <property type="entry name" value="F-box-like_dom_sf"/>
</dbReference>
<evidence type="ECO:0000259" key="2">
    <source>
        <dbReference type="PROSITE" id="PS50181"/>
    </source>
</evidence>
<name>A0ABP1DWR8_9APHY</name>
<organism evidence="3 4">
    <name type="scientific">Somion occarium</name>
    <dbReference type="NCBI Taxonomy" id="3059160"/>
    <lineage>
        <taxon>Eukaryota</taxon>
        <taxon>Fungi</taxon>
        <taxon>Dikarya</taxon>
        <taxon>Basidiomycota</taxon>
        <taxon>Agaricomycotina</taxon>
        <taxon>Agaricomycetes</taxon>
        <taxon>Polyporales</taxon>
        <taxon>Cerrenaceae</taxon>
        <taxon>Somion</taxon>
    </lineage>
</organism>
<evidence type="ECO:0000313" key="4">
    <source>
        <dbReference type="Proteomes" id="UP001497453"/>
    </source>
</evidence>